<evidence type="ECO:0000313" key="4">
    <source>
        <dbReference type="WBParaSite" id="L893_g27757.t1"/>
    </source>
</evidence>
<evidence type="ECO:0000313" key="3">
    <source>
        <dbReference type="Proteomes" id="UP000095287"/>
    </source>
</evidence>
<evidence type="ECO:0000256" key="1">
    <source>
        <dbReference type="SAM" id="MobiDB-lite"/>
    </source>
</evidence>
<feature type="region of interest" description="Disordered" evidence="1">
    <location>
        <begin position="43"/>
        <end position="78"/>
    </location>
</feature>
<name>A0A1I7ZM01_9BILA</name>
<feature type="compositionally biased region" description="Low complexity" evidence="1">
    <location>
        <begin position="43"/>
        <end position="58"/>
    </location>
</feature>
<protein>
    <submittedName>
        <fullName evidence="4">Uncharacterized protein</fullName>
    </submittedName>
</protein>
<feature type="compositionally biased region" description="Basic residues" evidence="1">
    <location>
        <begin position="67"/>
        <end position="78"/>
    </location>
</feature>
<dbReference type="WBParaSite" id="L893_g27757.t1">
    <property type="protein sequence ID" value="L893_g27757.t1"/>
    <property type="gene ID" value="L893_g27757"/>
</dbReference>
<keyword evidence="3" id="KW-1185">Reference proteome</keyword>
<dbReference type="AlphaFoldDB" id="A0A1I7ZM01"/>
<feature type="chain" id="PRO_5009313652" evidence="2">
    <location>
        <begin position="25"/>
        <end position="78"/>
    </location>
</feature>
<feature type="signal peptide" evidence="2">
    <location>
        <begin position="1"/>
        <end position="24"/>
    </location>
</feature>
<keyword evidence="2" id="KW-0732">Signal</keyword>
<organism evidence="3 4">
    <name type="scientific">Steinernema glaseri</name>
    <dbReference type="NCBI Taxonomy" id="37863"/>
    <lineage>
        <taxon>Eukaryota</taxon>
        <taxon>Metazoa</taxon>
        <taxon>Ecdysozoa</taxon>
        <taxon>Nematoda</taxon>
        <taxon>Chromadorea</taxon>
        <taxon>Rhabditida</taxon>
        <taxon>Tylenchina</taxon>
        <taxon>Panagrolaimomorpha</taxon>
        <taxon>Strongyloidoidea</taxon>
        <taxon>Steinernematidae</taxon>
        <taxon>Steinernema</taxon>
    </lineage>
</organism>
<reference evidence="4" key="1">
    <citation type="submission" date="2016-11" db="UniProtKB">
        <authorList>
            <consortium name="WormBaseParasite"/>
        </authorList>
    </citation>
    <scope>IDENTIFICATION</scope>
</reference>
<evidence type="ECO:0000256" key="2">
    <source>
        <dbReference type="SAM" id="SignalP"/>
    </source>
</evidence>
<sequence>MAASRSVAVCAALFAIALLVSAQAQSSEELLVSDYFPIEGGMTLSAPTTTPTSPSVPTKRPAFSTRSKAKNAKTRSSK</sequence>
<accession>A0A1I7ZM01</accession>
<proteinExistence type="predicted"/>
<dbReference type="Proteomes" id="UP000095287">
    <property type="component" value="Unplaced"/>
</dbReference>